<keyword evidence="4" id="KW-1185">Reference proteome</keyword>
<accession>A0A182P945</accession>
<feature type="chain" id="PRO_5008131034" evidence="1">
    <location>
        <begin position="25"/>
        <end position="92"/>
    </location>
</feature>
<feature type="signal peptide" evidence="1">
    <location>
        <begin position="1"/>
        <end position="24"/>
    </location>
</feature>
<dbReference type="SMART" id="SM00280">
    <property type="entry name" value="KAZAL"/>
    <property type="match status" value="1"/>
</dbReference>
<dbReference type="Pfam" id="PF00050">
    <property type="entry name" value="Kazal_1"/>
    <property type="match status" value="1"/>
</dbReference>
<dbReference type="VEuPathDB" id="VectorBase:AEPI003449"/>
<evidence type="ECO:0000313" key="3">
    <source>
        <dbReference type="EnsemblMetazoa" id="AEPI003449-PA"/>
    </source>
</evidence>
<name>A0A182P945_9DIPT</name>
<dbReference type="InterPro" id="IPR036058">
    <property type="entry name" value="Kazal_dom_sf"/>
</dbReference>
<dbReference type="InterPro" id="IPR053265">
    <property type="entry name" value="Serpin"/>
</dbReference>
<evidence type="ECO:0000313" key="4">
    <source>
        <dbReference type="Proteomes" id="UP000075885"/>
    </source>
</evidence>
<keyword evidence="1" id="KW-0732">Signal</keyword>
<evidence type="ECO:0000256" key="1">
    <source>
        <dbReference type="SAM" id="SignalP"/>
    </source>
</evidence>
<dbReference type="SUPFAM" id="SSF100895">
    <property type="entry name" value="Kazal-type serine protease inhibitors"/>
    <property type="match status" value="1"/>
</dbReference>
<dbReference type="PANTHER" id="PTHR21131">
    <property type="entry name" value="SERINE-TYPE ENDOPEPTIDASE INHIBITOR"/>
    <property type="match status" value="1"/>
</dbReference>
<dbReference type="STRING" id="199890.A0A182P945"/>
<reference evidence="3" key="2">
    <citation type="submission" date="2020-05" db="UniProtKB">
        <authorList>
            <consortium name="EnsemblMetazoa"/>
        </authorList>
    </citation>
    <scope>IDENTIFICATION</scope>
    <source>
        <strain evidence="3">Epiroticus2</strain>
    </source>
</reference>
<proteinExistence type="predicted"/>
<dbReference type="PROSITE" id="PS51465">
    <property type="entry name" value="KAZAL_2"/>
    <property type="match status" value="1"/>
</dbReference>
<dbReference type="InterPro" id="IPR002350">
    <property type="entry name" value="Kazal_dom"/>
</dbReference>
<reference evidence="4" key="1">
    <citation type="submission" date="2013-03" db="EMBL/GenBank/DDBJ databases">
        <title>The Genome Sequence of Anopheles epiroticus epiroticus2.</title>
        <authorList>
            <consortium name="The Broad Institute Genomics Platform"/>
            <person name="Neafsey D.E."/>
            <person name="Howell P."/>
            <person name="Walker B."/>
            <person name="Young S.K."/>
            <person name="Zeng Q."/>
            <person name="Gargeya S."/>
            <person name="Fitzgerald M."/>
            <person name="Haas B."/>
            <person name="Abouelleil A."/>
            <person name="Allen A.W."/>
            <person name="Alvarado L."/>
            <person name="Arachchi H.M."/>
            <person name="Berlin A.M."/>
            <person name="Chapman S.B."/>
            <person name="Gainer-Dewar J."/>
            <person name="Goldberg J."/>
            <person name="Griggs A."/>
            <person name="Gujja S."/>
            <person name="Hansen M."/>
            <person name="Howarth C."/>
            <person name="Imamovic A."/>
            <person name="Ireland A."/>
            <person name="Larimer J."/>
            <person name="McCowan C."/>
            <person name="Murphy C."/>
            <person name="Pearson M."/>
            <person name="Poon T.W."/>
            <person name="Priest M."/>
            <person name="Roberts A."/>
            <person name="Saif S."/>
            <person name="Shea T."/>
            <person name="Sisk P."/>
            <person name="Sykes S."/>
            <person name="Wortman J."/>
            <person name="Nusbaum C."/>
            <person name="Birren B."/>
        </authorList>
    </citation>
    <scope>NUCLEOTIDE SEQUENCE [LARGE SCALE GENOMIC DNA]</scope>
    <source>
        <strain evidence="4">Epiroticus2</strain>
    </source>
</reference>
<sequence length="92" mass="10232">MRVLSCVAVLLVVLVAVLVQPSSATPYRRNGICACPKIYMPVCGSDDITYANRCLLRCKMDSSYGKPIQLRLAREGECERKAVIEMAEEHLD</sequence>
<protein>
    <submittedName>
        <fullName evidence="3">Kazal-like domain-containing protein</fullName>
    </submittedName>
</protein>
<dbReference type="Proteomes" id="UP000075885">
    <property type="component" value="Unassembled WGS sequence"/>
</dbReference>
<dbReference type="Gene3D" id="3.30.60.30">
    <property type="match status" value="1"/>
</dbReference>
<feature type="domain" description="Kazal-like" evidence="2">
    <location>
        <begin position="27"/>
        <end position="80"/>
    </location>
</feature>
<dbReference type="GO" id="GO:0005615">
    <property type="term" value="C:extracellular space"/>
    <property type="evidence" value="ECO:0007669"/>
    <property type="project" value="TreeGrafter"/>
</dbReference>
<dbReference type="PROSITE" id="PS00282">
    <property type="entry name" value="KAZAL_1"/>
    <property type="match status" value="1"/>
</dbReference>
<dbReference type="EnsemblMetazoa" id="AEPI003449-RA">
    <property type="protein sequence ID" value="AEPI003449-PA"/>
    <property type="gene ID" value="AEPI003449"/>
</dbReference>
<evidence type="ECO:0000259" key="2">
    <source>
        <dbReference type="PROSITE" id="PS51465"/>
    </source>
</evidence>
<organism evidence="3 4">
    <name type="scientific">Anopheles epiroticus</name>
    <dbReference type="NCBI Taxonomy" id="199890"/>
    <lineage>
        <taxon>Eukaryota</taxon>
        <taxon>Metazoa</taxon>
        <taxon>Ecdysozoa</taxon>
        <taxon>Arthropoda</taxon>
        <taxon>Hexapoda</taxon>
        <taxon>Insecta</taxon>
        <taxon>Pterygota</taxon>
        <taxon>Neoptera</taxon>
        <taxon>Endopterygota</taxon>
        <taxon>Diptera</taxon>
        <taxon>Nematocera</taxon>
        <taxon>Culicoidea</taxon>
        <taxon>Culicidae</taxon>
        <taxon>Anophelinae</taxon>
        <taxon>Anopheles</taxon>
    </lineage>
</organism>
<dbReference type="AlphaFoldDB" id="A0A182P945"/>
<dbReference type="PANTHER" id="PTHR21131:SF0">
    <property type="entry name" value="GEO10195P1-RELATED"/>
    <property type="match status" value="1"/>
</dbReference>
<dbReference type="CDD" id="cd00104">
    <property type="entry name" value="KAZAL_FS"/>
    <property type="match status" value="1"/>
</dbReference>